<proteinExistence type="predicted"/>
<dbReference type="Proteomes" id="UP000000268">
    <property type="component" value="Plasmid pREB3"/>
</dbReference>
<sequence length="37" mass="4329">MPKTERTPYSTASPWVSITFRFFCTTPRKGIFQAFEV</sequence>
<dbReference type="EMBL" id="CP000840">
    <property type="protein sequence ID" value="ABW32270.1"/>
    <property type="molecule type" value="Genomic_DNA"/>
</dbReference>
<evidence type="ECO:0000313" key="1">
    <source>
        <dbReference type="EMBL" id="ABW32270.1"/>
    </source>
</evidence>
<accession>A8ZN71</accession>
<keyword evidence="2" id="KW-1185">Reference proteome</keyword>
<evidence type="ECO:0000313" key="2">
    <source>
        <dbReference type="Proteomes" id="UP000000268"/>
    </source>
</evidence>
<dbReference type="KEGG" id="amr:AM1_C0343"/>
<organism evidence="1 2">
    <name type="scientific">Acaryochloris marina (strain MBIC 11017)</name>
    <dbReference type="NCBI Taxonomy" id="329726"/>
    <lineage>
        <taxon>Bacteria</taxon>
        <taxon>Bacillati</taxon>
        <taxon>Cyanobacteriota</taxon>
        <taxon>Cyanophyceae</taxon>
        <taxon>Acaryochloridales</taxon>
        <taxon>Acaryochloridaceae</taxon>
        <taxon>Acaryochloris</taxon>
    </lineage>
</organism>
<dbReference type="AlphaFoldDB" id="A8ZN71"/>
<reference evidence="1 2" key="1">
    <citation type="journal article" date="2008" name="Proc. Natl. Acad. Sci. U.S.A.">
        <title>Niche adaptation and genome expansion in the chlorophyll d-producing cyanobacterium Acaryochloris marina.</title>
        <authorList>
            <person name="Swingley W.D."/>
            <person name="Chen M."/>
            <person name="Cheung P.C."/>
            <person name="Conrad A.L."/>
            <person name="Dejesa L.C."/>
            <person name="Hao J."/>
            <person name="Honchak B.M."/>
            <person name="Karbach L.E."/>
            <person name="Kurdoglu A."/>
            <person name="Lahiri S."/>
            <person name="Mastrian S.D."/>
            <person name="Miyashita H."/>
            <person name="Page L."/>
            <person name="Ramakrishna P."/>
            <person name="Satoh S."/>
            <person name="Sattley W.M."/>
            <person name="Shimada Y."/>
            <person name="Taylor H.L."/>
            <person name="Tomo T."/>
            <person name="Tsuchiya T."/>
            <person name="Wang Z.T."/>
            <person name="Raymond J."/>
            <person name="Mimuro M."/>
            <person name="Blankenship R.E."/>
            <person name="Touchman J.W."/>
        </authorList>
    </citation>
    <scope>NUCLEOTIDE SEQUENCE [LARGE SCALE GENOMIC DNA]</scope>
    <source>
        <strain evidence="2">MBIC 11017</strain>
        <plasmid evidence="2">Plasmid pREB3</plasmid>
    </source>
</reference>
<keyword evidence="1" id="KW-0614">Plasmid</keyword>
<dbReference type="HOGENOM" id="CLU_3338800_0_0_3"/>
<geneLocation type="plasmid" evidence="1 2">
    <name>pREB3</name>
</geneLocation>
<name>A8ZN71_ACAM1</name>
<protein>
    <submittedName>
        <fullName evidence="1">Uncharacterized protein</fullName>
    </submittedName>
</protein>
<gene>
    <name evidence="1" type="ordered locus">AM1_C0343</name>
</gene>